<dbReference type="eggNOG" id="ENOG502Z9J2">
    <property type="taxonomic scope" value="Bacteria"/>
</dbReference>
<accession>F3QTA6</accession>
<feature type="chain" id="PRO_5003300882" evidence="1">
    <location>
        <begin position="34"/>
        <end position="602"/>
    </location>
</feature>
<proteinExistence type="predicted"/>
<dbReference type="Gene3D" id="1.25.40.390">
    <property type="match status" value="1"/>
</dbReference>
<evidence type="ECO:0000313" key="3">
    <source>
        <dbReference type="Proteomes" id="UP000005546"/>
    </source>
</evidence>
<dbReference type="EMBL" id="AFBR01000036">
    <property type="protein sequence ID" value="EGG54631.1"/>
    <property type="molecule type" value="Genomic_DNA"/>
</dbReference>
<dbReference type="OrthoDB" id="5694214at2"/>
<dbReference type="AlphaFoldDB" id="F3QTA6"/>
<dbReference type="Proteomes" id="UP000005546">
    <property type="component" value="Unassembled WGS sequence"/>
</dbReference>
<sequence>MQNKKVNMKTFIKNYMKAVGVVCACMAAFPACTDMMETDSTTVGFEEDNRLDSPNDSLYSVLGILSQVQRLGDRYVLLGELRGDLMEATEDAKVDIQEISNFKVSSDNEYASFYDYYNIINNCNYAIAKMDTNIVFYEDKVMIPEYAQIKVIRAWTYWQLALAAGKVSWIEEPVLSLEAALKEYPQKGLEDLAQLLIDDLTPYIGVRALDYGTIDNFDSRKMFLPVDMVLGDLYLFLGRYAEAATAYYRLIDKRKLTLTSSYGNYWTNTARTGGSAAWISAYVNTGSNELLSSLVYSSRPDAYHPQLVRWSYNEVPSIVPTTSFVDWMSRVSHYYAAENTTRIQGFFTGDLRGLFEFSNGTTSSVSYTTDGLGDYKGTLIDKFYSLSTSGGVEDPENEALGGLRYVRNLPVYRTSQVYLRLAEAINRYGRPATAFAVLAYGLNKTNLANTTRIPASERTGEMFLDFTSDSYDNNVGTATRGRGRAIGFPTSDYLIPDYTPYDTIKVVDGETGEEKDTVVVSKDPIRLAAAKADSIEYVEDRIIDEMAAETAFEGSRFFDLMRIARHRGRWPAYAAEKVAARFGNGGEAVKARLMDESEWFLK</sequence>
<keyword evidence="3" id="KW-1185">Reference proteome</keyword>
<dbReference type="HOGENOM" id="CLU_464478_0_0_10"/>
<name>F3QTA6_9BACT</name>
<dbReference type="STRING" id="762982.HMPREF9442_01423"/>
<evidence type="ECO:0000313" key="2">
    <source>
        <dbReference type="EMBL" id="EGG54631.1"/>
    </source>
</evidence>
<gene>
    <name evidence="2" type="ORF">HMPREF9442_01423</name>
</gene>
<feature type="signal peptide" evidence="1">
    <location>
        <begin position="1"/>
        <end position="33"/>
    </location>
</feature>
<dbReference type="GO" id="GO:0009279">
    <property type="term" value="C:cell outer membrane"/>
    <property type="evidence" value="ECO:0007669"/>
    <property type="project" value="UniProtKB-SubCell"/>
</dbReference>
<organism evidence="2 3">
    <name type="scientific">Paraprevotella xylaniphila YIT 11841</name>
    <dbReference type="NCBI Taxonomy" id="762982"/>
    <lineage>
        <taxon>Bacteria</taxon>
        <taxon>Pseudomonadati</taxon>
        <taxon>Bacteroidota</taxon>
        <taxon>Bacteroidia</taxon>
        <taxon>Bacteroidales</taxon>
        <taxon>Prevotellaceae</taxon>
        <taxon>Paraprevotella</taxon>
    </lineage>
</organism>
<evidence type="ECO:0000256" key="1">
    <source>
        <dbReference type="SAM" id="SignalP"/>
    </source>
</evidence>
<reference evidence="2 3" key="1">
    <citation type="submission" date="2011-02" db="EMBL/GenBank/DDBJ databases">
        <authorList>
            <person name="Weinstock G."/>
            <person name="Sodergren E."/>
            <person name="Clifton S."/>
            <person name="Fulton L."/>
            <person name="Fulton B."/>
            <person name="Courtney L."/>
            <person name="Fronick C."/>
            <person name="Harrison M."/>
            <person name="Strong C."/>
            <person name="Farmer C."/>
            <person name="Delahaunty K."/>
            <person name="Markovic C."/>
            <person name="Hall O."/>
            <person name="Minx P."/>
            <person name="Tomlinson C."/>
            <person name="Mitreva M."/>
            <person name="Hou S."/>
            <person name="Chen J."/>
            <person name="Wollam A."/>
            <person name="Pepin K.H."/>
            <person name="Johnson M."/>
            <person name="Bhonagiri V."/>
            <person name="Zhang X."/>
            <person name="Suruliraj S."/>
            <person name="Warren W."/>
            <person name="Chinwalla A."/>
            <person name="Mardis E.R."/>
            <person name="Wilson R.K."/>
        </authorList>
    </citation>
    <scope>NUCLEOTIDE SEQUENCE [LARGE SCALE GENOMIC DNA]</scope>
    <source>
        <strain evidence="2 3">YIT 11841</strain>
    </source>
</reference>
<protein>
    <submittedName>
        <fullName evidence="2">Conserved domain protein</fullName>
    </submittedName>
</protein>
<dbReference type="InterPro" id="IPR011990">
    <property type="entry name" value="TPR-like_helical_dom_sf"/>
</dbReference>
<keyword evidence="1" id="KW-0732">Signal</keyword>
<comment type="caution">
    <text evidence="2">The sequence shown here is derived from an EMBL/GenBank/DDBJ whole genome shotgun (WGS) entry which is preliminary data.</text>
</comment>
<dbReference type="SUPFAM" id="SSF48452">
    <property type="entry name" value="TPR-like"/>
    <property type="match status" value="1"/>
</dbReference>